<evidence type="ECO:0000256" key="2">
    <source>
        <dbReference type="ARBA" id="ARBA00023270"/>
    </source>
</evidence>
<gene>
    <name evidence="6" type="primary">yagE_1</name>
    <name evidence="6" type="ORF">BN997_00295</name>
</gene>
<dbReference type="SMART" id="SM01130">
    <property type="entry name" value="DHDPS"/>
    <property type="match status" value="1"/>
</dbReference>
<dbReference type="GO" id="GO:0005829">
    <property type="term" value="C:cytosol"/>
    <property type="evidence" value="ECO:0007669"/>
    <property type="project" value="TreeGrafter"/>
</dbReference>
<dbReference type="PRINTS" id="PR00146">
    <property type="entry name" value="DHPICSNTHASE"/>
</dbReference>
<feature type="active site" description="Proton donor/acceptor" evidence="4">
    <location>
        <position position="135"/>
    </location>
</feature>
<dbReference type="InterPro" id="IPR002220">
    <property type="entry name" value="DapA-like"/>
</dbReference>
<dbReference type="OrthoDB" id="9771791at2"/>
<sequence length="297" mass="33217">MDKFSGIIPPVVTPISKEGNFDQDVAKLIIDYLIDSNVDSLFFLGSIGEFSQMSLKMKEEITDFVVNYVNKRVPVLIGTGSNTITESIHLSKFVEKVGGDGVVSINPYYFKLNNVELLNYFESIADSISIPMILYNFPDRTGQDLSPSLIKTLVKRNSNIVGIKETVNSITHIKDVITQVKNEFPYFSVLCGYDEHLTSTLFFGGDGGIIGTGNIAPELFVGLYEAFKSNDLEKIKIYSQQIIQLTKIYNQDYQILSVIKEGLKLKGFDIQSDSLGPYESLNQESKNFIERALKNIS</sequence>
<dbReference type="PANTHER" id="PTHR42849:SF1">
    <property type="entry name" value="N-ACETYLNEURAMINATE LYASE"/>
    <property type="match status" value="1"/>
</dbReference>
<dbReference type="PROSITE" id="PS00666">
    <property type="entry name" value="DHDPS_2"/>
    <property type="match status" value="1"/>
</dbReference>
<proteinExistence type="inferred from homology"/>
<name>A0A0A1MLC3_9BACI</name>
<accession>A0A0A1MLC3</accession>
<evidence type="ECO:0000256" key="3">
    <source>
        <dbReference type="PIRNR" id="PIRNR001365"/>
    </source>
</evidence>
<dbReference type="InterPro" id="IPR020625">
    <property type="entry name" value="Schiff_base-form_aldolases_AS"/>
</dbReference>
<evidence type="ECO:0000313" key="7">
    <source>
        <dbReference type="Proteomes" id="UP000040453"/>
    </source>
</evidence>
<dbReference type="CDD" id="cd00408">
    <property type="entry name" value="DHDPS-like"/>
    <property type="match status" value="1"/>
</dbReference>
<reference evidence="6 7" key="1">
    <citation type="submission" date="2014-11" db="EMBL/GenBank/DDBJ databases">
        <authorList>
            <person name="Urmite Genomes Urmite Genomes"/>
        </authorList>
    </citation>
    <scope>NUCLEOTIDE SEQUENCE [LARGE SCALE GENOMIC DNA]</scope>
    <source>
        <strain evidence="6 7">Oc5</strain>
    </source>
</reference>
<dbReference type="RefSeq" id="WP_042528991.1">
    <property type="nucleotide sequence ID" value="NZ_CAXOIH010000004.1"/>
</dbReference>
<protein>
    <submittedName>
        <fullName evidence="6">Putative 2-keto-3-deoxy-galactonate aldolase YagE</fullName>
    </submittedName>
</protein>
<evidence type="ECO:0000256" key="5">
    <source>
        <dbReference type="PIRSR" id="PIRSR001365-2"/>
    </source>
</evidence>
<dbReference type="InterPro" id="IPR013785">
    <property type="entry name" value="Aldolase_TIM"/>
</dbReference>
<organism evidence="6 7">
    <name type="scientific">Oceanobacillus oncorhynchi</name>
    <dbReference type="NCBI Taxonomy" id="545501"/>
    <lineage>
        <taxon>Bacteria</taxon>
        <taxon>Bacillati</taxon>
        <taxon>Bacillota</taxon>
        <taxon>Bacilli</taxon>
        <taxon>Bacillales</taxon>
        <taxon>Bacillaceae</taxon>
        <taxon>Oceanobacillus</taxon>
    </lineage>
</organism>
<keyword evidence="2" id="KW-0704">Schiff base</keyword>
<keyword evidence="7" id="KW-1185">Reference proteome</keyword>
<dbReference type="PIRSF" id="PIRSF001365">
    <property type="entry name" value="DHDPS"/>
    <property type="match status" value="1"/>
</dbReference>
<evidence type="ECO:0000256" key="4">
    <source>
        <dbReference type="PIRSR" id="PIRSR001365-1"/>
    </source>
</evidence>
<dbReference type="GO" id="GO:0019262">
    <property type="term" value="P:N-acetylneuraminate catabolic process"/>
    <property type="evidence" value="ECO:0007669"/>
    <property type="project" value="TreeGrafter"/>
</dbReference>
<dbReference type="EMBL" id="CDGG01000001">
    <property type="protein sequence ID" value="CEI80492.1"/>
    <property type="molecule type" value="Genomic_DNA"/>
</dbReference>
<keyword evidence="1 3" id="KW-0456">Lyase</keyword>
<dbReference type="Proteomes" id="UP000040453">
    <property type="component" value="Unassembled WGS sequence"/>
</dbReference>
<dbReference type="GO" id="GO:0008747">
    <property type="term" value="F:N-acetylneuraminate lyase activity"/>
    <property type="evidence" value="ECO:0007669"/>
    <property type="project" value="TreeGrafter"/>
</dbReference>
<dbReference type="Gene3D" id="3.20.20.70">
    <property type="entry name" value="Aldolase class I"/>
    <property type="match status" value="1"/>
</dbReference>
<dbReference type="Pfam" id="PF00701">
    <property type="entry name" value="DHDPS"/>
    <property type="match status" value="1"/>
</dbReference>
<dbReference type="PANTHER" id="PTHR42849">
    <property type="entry name" value="N-ACETYLNEURAMINATE LYASE"/>
    <property type="match status" value="1"/>
</dbReference>
<evidence type="ECO:0000256" key="1">
    <source>
        <dbReference type="ARBA" id="ARBA00023239"/>
    </source>
</evidence>
<dbReference type="STRING" id="545501.BN997_00295"/>
<comment type="similarity">
    <text evidence="3">Belongs to the DapA family.</text>
</comment>
<dbReference type="SUPFAM" id="SSF51569">
    <property type="entry name" value="Aldolase"/>
    <property type="match status" value="1"/>
</dbReference>
<dbReference type="AlphaFoldDB" id="A0A0A1MLC3"/>
<feature type="binding site" evidence="5">
    <location>
        <position position="209"/>
    </location>
    <ligand>
        <name>pyruvate</name>
        <dbReference type="ChEBI" id="CHEBI:15361"/>
    </ligand>
</feature>
<feature type="active site" description="Schiff-base intermediate with substrate" evidence="4">
    <location>
        <position position="164"/>
    </location>
</feature>
<evidence type="ECO:0000313" key="6">
    <source>
        <dbReference type="EMBL" id="CEI80492.1"/>
    </source>
</evidence>